<organism evidence="1 2">
    <name type="scientific">Leptospira brenneri</name>
    <dbReference type="NCBI Taxonomy" id="2023182"/>
    <lineage>
        <taxon>Bacteria</taxon>
        <taxon>Pseudomonadati</taxon>
        <taxon>Spirochaetota</taxon>
        <taxon>Spirochaetia</taxon>
        <taxon>Leptospirales</taxon>
        <taxon>Leptospiraceae</taxon>
        <taxon>Leptospira</taxon>
    </lineage>
</organism>
<dbReference type="EMBL" id="RQFP01000001">
    <property type="protein sequence ID" value="TGK96109.1"/>
    <property type="molecule type" value="Genomic_DNA"/>
</dbReference>
<dbReference type="AlphaFoldDB" id="A0A2M9Y5V7"/>
<protein>
    <submittedName>
        <fullName evidence="1">Uncharacterized protein</fullName>
    </submittedName>
</protein>
<proteinExistence type="predicted"/>
<comment type="caution">
    <text evidence="1">The sequence shown here is derived from an EMBL/GenBank/DDBJ whole genome shotgun (WGS) entry which is preliminary data.</text>
</comment>
<dbReference type="RefSeq" id="WP_100788941.1">
    <property type="nucleotide sequence ID" value="NZ_NPDQ01000001.1"/>
</dbReference>
<reference evidence="1" key="1">
    <citation type="journal article" date="2019" name="PLoS Negl. Trop. Dis.">
        <title>Revisiting the worldwide diversity of Leptospira species in the environment.</title>
        <authorList>
            <person name="Vincent A.T."/>
            <person name="Schiettekatte O."/>
            <person name="Bourhy P."/>
            <person name="Veyrier F.J."/>
            <person name="Picardeau M."/>
        </authorList>
    </citation>
    <scope>NUCLEOTIDE SEQUENCE [LARGE SCALE GENOMIC DNA]</scope>
    <source>
        <strain evidence="1">201800277</strain>
    </source>
</reference>
<evidence type="ECO:0000313" key="2">
    <source>
        <dbReference type="Proteomes" id="UP000297891"/>
    </source>
</evidence>
<gene>
    <name evidence="1" type="ORF">EHQ30_05655</name>
</gene>
<dbReference type="Proteomes" id="UP000297891">
    <property type="component" value="Unassembled WGS sequence"/>
</dbReference>
<accession>A0A2M9Y5V7</accession>
<dbReference type="OrthoDB" id="334034at2"/>
<name>A0A2M9Y5V7_9LEPT</name>
<evidence type="ECO:0000313" key="1">
    <source>
        <dbReference type="EMBL" id="TGK96109.1"/>
    </source>
</evidence>
<keyword evidence="2" id="KW-1185">Reference proteome</keyword>
<sequence length="73" mass="8286">MRSIEAQEKKPSSFPNTVLHQKLESFTNSMIQSLQTKTKEEKSWVVLSMSGEILAHGHKLPQIDRNSDSLFSV</sequence>